<feature type="region of interest" description="Disordered" evidence="1">
    <location>
        <begin position="423"/>
        <end position="489"/>
    </location>
</feature>
<name>A0A7J5MYW0_BIFAD</name>
<evidence type="ECO:0000256" key="1">
    <source>
        <dbReference type="SAM" id="MobiDB-lite"/>
    </source>
</evidence>
<evidence type="ECO:0000313" key="2">
    <source>
        <dbReference type="EMBL" id="KAB5747432.1"/>
    </source>
</evidence>
<evidence type="ECO:0000313" key="3">
    <source>
        <dbReference type="Proteomes" id="UP000437631"/>
    </source>
</evidence>
<comment type="caution">
    <text evidence="2">The sequence shown here is derived from an EMBL/GenBank/DDBJ whole genome shotgun (WGS) entry which is preliminary data.</text>
</comment>
<gene>
    <name evidence="2" type="ORF">GA752_02305</name>
</gene>
<dbReference type="EMBL" id="WDLT01000002">
    <property type="protein sequence ID" value="KAB5747432.1"/>
    <property type="molecule type" value="Genomic_DNA"/>
</dbReference>
<dbReference type="Proteomes" id="UP000437631">
    <property type="component" value="Unassembled WGS sequence"/>
</dbReference>
<dbReference type="AlphaFoldDB" id="A0A7J5MYW0"/>
<feature type="compositionally biased region" description="Basic and acidic residues" evidence="1">
    <location>
        <begin position="268"/>
        <end position="296"/>
    </location>
</feature>
<organism evidence="2 3">
    <name type="scientific">Bifidobacterium adolescentis</name>
    <dbReference type="NCBI Taxonomy" id="1680"/>
    <lineage>
        <taxon>Bacteria</taxon>
        <taxon>Bacillati</taxon>
        <taxon>Actinomycetota</taxon>
        <taxon>Actinomycetes</taxon>
        <taxon>Bifidobacteriales</taxon>
        <taxon>Bifidobacteriaceae</taxon>
        <taxon>Bifidobacterium</taxon>
    </lineage>
</organism>
<protein>
    <submittedName>
        <fullName evidence="2">Uncharacterized protein</fullName>
    </submittedName>
</protein>
<feature type="compositionally biased region" description="Basic and acidic residues" evidence="1">
    <location>
        <begin position="65"/>
        <end position="79"/>
    </location>
</feature>
<feature type="region of interest" description="Disordered" evidence="1">
    <location>
        <begin position="256"/>
        <end position="301"/>
    </location>
</feature>
<proteinExistence type="predicted"/>
<feature type="region of interest" description="Disordered" evidence="1">
    <location>
        <begin position="65"/>
        <end position="107"/>
    </location>
</feature>
<feature type="compositionally biased region" description="Pro residues" evidence="1">
    <location>
        <begin position="431"/>
        <end position="442"/>
    </location>
</feature>
<feature type="compositionally biased region" description="Basic residues" evidence="1">
    <location>
        <begin position="472"/>
        <end position="483"/>
    </location>
</feature>
<reference evidence="2 3" key="1">
    <citation type="journal article" date="2019" name="Nat. Med.">
        <title>A library of human gut bacterial isolates paired with longitudinal multiomics data enables mechanistic microbiome research.</title>
        <authorList>
            <person name="Poyet M."/>
            <person name="Groussin M."/>
            <person name="Gibbons S.M."/>
            <person name="Avila-Pacheco J."/>
            <person name="Jiang X."/>
            <person name="Kearney S.M."/>
            <person name="Perrotta A.R."/>
            <person name="Berdy B."/>
            <person name="Zhao S."/>
            <person name="Lieberman T.D."/>
            <person name="Swanson P.K."/>
            <person name="Smith M."/>
            <person name="Roesemann S."/>
            <person name="Alexander J.E."/>
            <person name="Rich S.A."/>
            <person name="Livny J."/>
            <person name="Vlamakis H."/>
            <person name="Clish C."/>
            <person name="Bullock K."/>
            <person name="Deik A."/>
            <person name="Scott J."/>
            <person name="Pierce K.A."/>
            <person name="Xavier R.J."/>
            <person name="Alm E.J."/>
        </authorList>
    </citation>
    <scope>NUCLEOTIDE SEQUENCE [LARGE SCALE GENOMIC DNA]</scope>
    <source>
        <strain evidence="2 3">BIOML-A190</strain>
    </source>
</reference>
<accession>A0A7J5MYW0</accession>
<sequence length="513" mass="55604">MHTAAYGSHRNPALALLPVGIEALPARENRKCIRNRIRPSARIARQIGGFPVSRRIGGLREKEAIMARDRNGRDHKAAGRPDGGQYGEKAGQGSDDDLEVPTTAESVAPDEGWWASLEDDPEAAGPWWERKDRMTPELETMRRTVVEAYSRKEAADILDGLPELARCAVIRNLPFARKAAVADLAPDPDGQSDPATMAAGLPYTADDAKAGLLIGRAAKGDVRAAAALAFHGSDGDREWLAKSPMAEHPSVRAALKAVSGDDDEPEKDGDRVKKTESGDKDGKAGDGKTAASKDDGTEPADPVAEALKELEGVGDVMKARAIIASRPRDVRVAVVRAQPFDRISMLADLTGDPDKARGYHSMLDMLPYTKDSPKDRLRDMASRGDVRAAAALAAYGGDDARRWLSTLPVGDHRAVRLAFRAWTPPEARTTPKPPAASKPAPKPADKAEGKAVASKPAERDAGVRSFRSGRSTARHPARKPRKPPFRERMRGGLRRLRTIWSGVWTKWLAVFRR</sequence>